<dbReference type="Pfam" id="PF00975">
    <property type="entry name" value="Thioesterase"/>
    <property type="match status" value="1"/>
</dbReference>
<comment type="similarity">
    <text evidence="1">Belongs to the thioesterase family.</text>
</comment>
<protein>
    <submittedName>
        <fullName evidence="3">Thioesterase</fullName>
    </submittedName>
</protein>
<keyword evidence="4" id="KW-1185">Reference proteome</keyword>
<evidence type="ECO:0000259" key="2">
    <source>
        <dbReference type="Pfam" id="PF00975"/>
    </source>
</evidence>
<dbReference type="PANTHER" id="PTHR11487">
    <property type="entry name" value="THIOESTERASE"/>
    <property type="match status" value="1"/>
</dbReference>
<dbReference type="Gene3D" id="3.40.50.1820">
    <property type="entry name" value="alpha/beta hydrolase"/>
    <property type="match status" value="1"/>
</dbReference>
<sequence>MSFSPPPQPSDPWIRRFRPRPEADVRLVCFPHAGGSASYFHPLAQSPTLLPDTEVLAVQYPGRQDRRRERLLDSVPETADRIAEALAPFGDRPLAFFGHSMGAVLAFEVAQRLREGAIGEPRALFVSGRRAPSLHRRGTVHLLDDADLVGELRRAGGTDPRFLDDEELLAEIIPVVRNDYRAVELYRWTPTSPLSCPLTALVGDRDPQAPLDDVEAWRQHTEGPFDLKVFSGGHFYLNTHQRGVADVISKTLADRAQRPATARGNAR</sequence>
<dbReference type="OrthoDB" id="8480037at2"/>
<dbReference type="AlphaFoldDB" id="A0A5P2BJX6"/>
<name>A0A5P2BJX6_STRVZ</name>
<dbReference type="InterPro" id="IPR012223">
    <property type="entry name" value="TEII"/>
</dbReference>
<evidence type="ECO:0000256" key="1">
    <source>
        <dbReference type="ARBA" id="ARBA00007169"/>
    </source>
</evidence>
<accession>A0A5P2BJX6</accession>
<gene>
    <name evidence="3" type="ORF">DEJ47_33530</name>
</gene>
<proteinExistence type="inferred from homology"/>
<dbReference type="SUPFAM" id="SSF53474">
    <property type="entry name" value="alpha/beta-Hydrolases"/>
    <property type="match status" value="1"/>
</dbReference>
<dbReference type="EMBL" id="CP029193">
    <property type="protein sequence ID" value="QES30693.1"/>
    <property type="molecule type" value="Genomic_DNA"/>
</dbReference>
<dbReference type="GO" id="GO:0008610">
    <property type="term" value="P:lipid biosynthetic process"/>
    <property type="evidence" value="ECO:0007669"/>
    <property type="project" value="TreeGrafter"/>
</dbReference>
<reference evidence="3 4" key="1">
    <citation type="submission" date="2018-05" db="EMBL/GenBank/DDBJ databases">
        <title>Streptomyces venezuelae.</title>
        <authorList>
            <person name="Kim W."/>
            <person name="Lee N."/>
            <person name="Cho B.-K."/>
        </authorList>
    </citation>
    <scope>NUCLEOTIDE SEQUENCE [LARGE SCALE GENOMIC DNA]</scope>
    <source>
        <strain evidence="3 4">ATCC 14583</strain>
    </source>
</reference>
<dbReference type="InterPro" id="IPR029058">
    <property type="entry name" value="AB_hydrolase_fold"/>
</dbReference>
<dbReference type="PANTHER" id="PTHR11487:SF0">
    <property type="entry name" value="S-ACYL FATTY ACID SYNTHASE THIOESTERASE, MEDIUM CHAIN"/>
    <property type="match status" value="1"/>
</dbReference>
<feature type="domain" description="Thioesterase" evidence="2">
    <location>
        <begin position="26"/>
        <end position="250"/>
    </location>
</feature>
<organism evidence="3 4">
    <name type="scientific">Streptomyces venezuelae</name>
    <dbReference type="NCBI Taxonomy" id="54571"/>
    <lineage>
        <taxon>Bacteria</taxon>
        <taxon>Bacillati</taxon>
        <taxon>Actinomycetota</taxon>
        <taxon>Actinomycetes</taxon>
        <taxon>Kitasatosporales</taxon>
        <taxon>Streptomycetaceae</taxon>
        <taxon>Streptomyces</taxon>
    </lineage>
</organism>
<dbReference type="InterPro" id="IPR001031">
    <property type="entry name" value="Thioesterase"/>
</dbReference>
<dbReference type="Proteomes" id="UP000323046">
    <property type="component" value="Chromosome"/>
</dbReference>
<evidence type="ECO:0000313" key="4">
    <source>
        <dbReference type="Proteomes" id="UP000323046"/>
    </source>
</evidence>
<evidence type="ECO:0000313" key="3">
    <source>
        <dbReference type="EMBL" id="QES30693.1"/>
    </source>
</evidence>